<gene>
    <name evidence="1" type="ORF">O0S10_03855</name>
</gene>
<reference evidence="1" key="1">
    <citation type="submission" date="2022-12" db="EMBL/GenBank/DDBJ databases">
        <title>Isolation and characterisation of novel Methanocorpusculum spp. from native Australian herbivores indicates the genus is ancestrally host-associated.</title>
        <authorList>
            <person name="Volmer J.G."/>
            <person name="Soo R.M."/>
            <person name="Evans P.N."/>
            <person name="Hoedt E.C."/>
            <person name="Astorga Alsina A.L."/>
            <person name="Woodcroft B.J."/>
            <person name="Tyson G.W."/>
            <person name="Hugenholtz P."/>
            <person name="Morrison M."/>
        </authorList>
    </citation>
    <scope>NUCLEOTIDE SEQUENCE</scope>
    <source>
        <strain evidence="1">MG</strain>
    </source>
</reference>
<comment type="caution">
    <text evidence="1">The sequence shown here is derived from an EMBL/GenBank/DDBJ whole genome shotgun (WGS) entry which is preliminary data.</text>
</comment>
<organism evidence="1 2">
    <name type="scientific">Methanocorpusculum petauri</name>
    <dbReference type="NCBI Taxonomy" id="3002863"/>
    <lineage>
        <taxon>Archaea</taxon>
        <taxon>Methanobacteriati</taxon>
        <taxon>Methanobacteriota</taxon>
        <taxon>Stenosarchaea group</taxon>
        <taxon>Methanomicrobia</taxon>
        <taxon>Methanomicrobiales</taxon>
        <taxon>Methanocorpusculaceae</taxon>
        <taxon>Methanocorpusculum</taxon>
    </lineage>
</organism>
<name>A0ABT4IF53_9EURY</name>
<protein>
    <recommendedName>
        <fullName evidence="3">Halobacterial output domain-containing protein</fullName>
    </recommendedName>
</protein>
<proteinExistence type="predicted"/>
<keyword evidence="2" id="KW-1185">Reference proteome</keyword>
<dbReference type="RefSeq" id="WP_268924582.1">
    <property type="nucleotide sequence ID" value="NZ_JAPTGB010000006.1"/>
</dbReference>
<sequence>MGELVHANAVIEIRRVLETAGYDTEEEQGPFNLSAVRGRKCLIVLCSDDLNLLQRFDMTPYTIMLEDTKVRCDKLIFTGNAYFRPKEADIWSREQLESYIAASAMARIYSEPFDLYEPAAGSYAPAAAGVSSSPLSAAVGDRLLPIRITDRDAVRIAHQEGPTVLRMIPYWYYRYTSRGEASYKGKMVSFDDEGSGWVNAINGLEADFGDVSPVAGSIPADADVMSPVNTKAETEERVCANLMQKLTKRVRIKTTSGDAIFAEEKEFRPSPDNIEVIVEKVYVPVWQVRGKKDIIEVNAYTGEELSLPSDEGCEVF</sequence>
<evidence type="ECO:0008006" key="3">
    <source>
        <dbReference type="Google" id="ProtNLM"/>
    </source>
</evidence>
<evidence type="ECO:0000313" key="1">
    <source>
        <dbReference type="EMBL" id="MCZ0860365.1"/>
    </source>
</evidence>
<dbReference type="EMBL" id="JAPTGB010000006">
    <property type="protein sequence ID" value="MCZ0860365.1"/>
    <property type="molecule type" value="Genomic_DNA"/>
</dbReference>
<accession>A0ABT4IF53</accession>
<evidence type="ECO:0000313" key="2">
    <source>
        <dbReference type="Proteomes" id="UP001141422"/>
    </source>
</evidence>
<dbReference type="Proteomes" id="UP001141422">
    <property type="component" value="Unassembled WGS sequence"/>
</dbReference>